<evidence type="ECO:0000313" key="3">
    <source>
        <dbReference type="Proteomes" id="UP000812013"/>
    </source>
</evidence>
<dbReference type="PANTHER" id="PTHR35400">
    <property type="entry name" value="SLR1083 PROTEIN"/>
    <property type="match status" value="1"/>
</dbReference>
<dbReference type="InterPro" id="IPR011335">
    <property type="entry name" value="Restrct_endonuc-II-like"/>
</dbReference>
<gene>
    <name evidence="2" type="ORF">GPJ59_30030</name>
</gene>
<dbReference type="RefSeq" id="WP_219671076.1">
    <property type="nucleotide sequence ID" value="NZ_WTFF01000324.1"/>
</dbReference>
<proteinExistence type="predicted"/>
<evidence type="ECO:0000259" key="1">
    <source>
        <dbReference type="Pfam" id="PF05685"/>
    </source>
</evidence>
<evidence type="ECO:0000313" key="2">
    <source>
        <dbReference type="EMBL" id="MBW5485990.1"/>
    </source>
</evidence>
<keyword evidence="2" id="KW-0255">Endonuclease</keyword>
<dbReference type="GO" id="GO:0004519">
    <property type="term" value="F:endonuclease activity"/>
    <property type="evidence" value="ECO:0007669"/>
    <property type="project" value="UniProtKB-KW"/>
</dbReference>
<name>A0ABS6ZH74_9ACTN</name>
<feature type="domain" description="Putative restriction endonuclease" evidence="1">
    <location>
        <begin position="38"/>
        <end position="180"/>
    </location>
</feature>
<dbReference type="InterPro" id="IPR008538">
    <property type="entry name" value="Uma2"/>
</dbReference>
<keyword evidence="2" id="KW-0378">Hydrolase</keyword>
<dbReference type="Gene3D" id="3.90.1570.10">
    <property type="entry name" value="tt1808, chain A"/>
    <property type="match status" value="1"/>
</dbReference>
<dbReference type="SUPFAM" id="SSF52980">
    <property type="entry name" value="Restriction endonuclease-like"/>
    <property type="match status" value="1"/>
</dbReference>
<dbReference type="PANTHER" id="PTHR35400:SF3">
    <property type="entry name" value="SLL1072 PROTEIN"/>
    <property type="match status" value="1"/>
</dbReference>
<dbReference type="InterPro" id="IPR012296">
    <property type="entry name" value="Nuclease_put_TT1808"/>
</dbReference>
<dbReference type="EMBL" id="WTFF01000324">
    <property type="protein sequence ID" value="MBW5485990.1"/>
    <property type="molecule type" value="Genomic_DNA"/>
</dbReference>
<dbReference type="Pfam" id="PF05685">
    <property type="entry name" value="Uma2"/>
    <property type="match status" value="1"/>
</dbReference>
<accession>A0ABS6ZH74</accession>
<comment type="caution">
    <text evidence="2">The sequence shown here is derived from an EMBL/GenBank/DDBJ whole genome shotgun (WGS) entry which is preliminary data.</text>
</comment>
<dbReference type="Proteomes" id="UP000812013">
    <property type="component" value="Unassembled WGS sequence"/>
</dbReference>
<reference evidence="2 3" key="1">
    <citation type="submission" date="2019-12" db="EMBL/GenBank/DDBJ databases">
        <title>Genome sequence of Streptomyces bambusae.</title>
        <authorList>
            <person name="Bansal K."/>
            <person name="Choksket S."/>
            <person name="Korpole S."/>
            <person name="Patil P.B."/>
        </authorList>
    </citation>
    <scope>NUCLEOTIDE SEQUENCE [LARGE SCALE GENOMIC DNA]</scope>
    <source>
        <strain evidence="2 3">SK60</strain>
    </source>
</reference>
<keyword evidence="3" id="KW-1185">Reference proteome</keyword>
<sequence>MADLAPDERRRLNDFAEQIAELAERHEGRWKVQTSGSRILITMLSRTTAHGLDVGRLRRRIEAQAPEVVALTDTNTYDPATGLTKIPDLMVVIEEKADETSKAVDSRDVLMTVEVVPPGNSLDDIREKLGDYPKMGIPLYVVVDPRHGKQTVTVHSDPAPGPDGIRYRKTVPYAFGDTVTVGRWSLDTSILKSYPADW</sequence>
<organism evidence="2 3">
    <name type="scientific">Streptomyces bambusae</name>
    <dbReference type="NCBI Taxonomy" id="1550616"/>
    <lineage>
        <taxon>Bacteria</taxon>
        <taxon>Bacillati</taxon>
        <taxon>Actinomycetota</taxon>
        <taxon>Actinomycetes</taxon>
        <taxon>Kitasatosporales</taxon>
        <taxon>Streptomycetaceae</taxon>
        <taxon>Streptomyces</taxon>
    </lineage>
</organism>
<keyword evidence="2" id="KW-0540">Nuclease</keyword>
<dbReference type="CDD" id="cd06260">
    <property type="entry name" value="DUF820-like"/>
    <property type="match status" value="1"/>
</dbReference>
<protein>
    <submittedName>
        <fullName evidence="2">Uma2 family endonuclease</fullName>
    </submittedName>
</protein>